<dbReference type="RefSeq" id="WP_091712825.1">
    <property type="nucleotide sequence ID" value="NZ_FNHS01000001.1"/>
</dbReference>
<protein>
    <submittedName>
        <fullName evidence="1">Uncharacterized protein</fullName>
    </submittedName>
</protein>
<proteinExistence type="predicted"/>
<evidence type="ECO:0000313" key="2">
    <source>
        <dbReference type="Proteomes" id="UP000198704"/>
    </source>
</evidence>
<organism evidence="1 2">
    <name type="scientific">Methylobacterium phyllostachyos</name>
    <dbReference type="NCBI Taxonomy" id="582672"/>
    <lineage>
        <taxon>Bacteria</taxon>
        <taxon>Pseudomonadati</taxon>
        <taxon>Pseudomonadota</taxon>
        <taxon>Alphaproteobacteria</taxon>
        <taxon>Hyphomicrobiales</taxon>
        <taxon>Methylobacteriaceae</taxon>
        <taxon>Methylobacterium</taxon>
    </lineage>
</organism>
<name>A0A1G9RV94_9HYPH</name>
<dbReference type="Proteomes" id="UP000198704">
    <property type="component" value="Unassembled WGS sequence"/>
</dbReference>
<dbReference type="OrthoDB" id="5181253at2"/>
<reference evidence="2" key="1">
    <citation type="submission" date="2016-10" db="EMBL/GenBank/DDBJ databases">
        <authorList>
            <person name="Varghese N."/>
            <person name="Submissions S."/>
        </authorList>
    </citation>
    <scope>NUCLEOTIDE SEQUENCE [LARGE SCALE GENOMIC DNA]</scope>
    <source>
        <strain evidence="2">BL47</strain>
    </source>
</reference>
<gene>
    <name evidence="1" type="ORF">SAMN05216360_101387</name>
</gene>
<keyword evidence="2" id="KW-1185">Reference proteome</keyword>
<dbReference type="AlphaFoldDB" id="A0A1G9RV94"/>
<dbReference type="STRING" id="582672.SAMN05216360_101387"/>
<dbReference type="EMBL" id="FNHS01000001">
    <property type="protein sequence ID" value="SDM26937.1"/>
    <property type="molecule type" value="Genomic_DNA"/>
</dbReference>
<sequence>MTRPLTTFGWTARDDARAARIRAERGDWSGPTTRLLSADEGVSVAEWVERQNWKAQRTPYLATLMENLRPDSPVVRVSYWPAALRKVNGQFAEPPTIPPCEG</sequence>
<accession>A0A1G9RV94</accession>
<evidence type="ECO:0000313" key="1">
    <source>
        <dbReference type="EMBL" id="SDM26937.1"/>
    </source>
</evidence>